<dbReference type="GeneID" id="89986871"/>
<accession>A0ABZ2AJW1</accession>
<evidence type="ECO:0000256" key="1">
    <source>
        <dbReference type="ARBA" id="ARBA00009991"/>
    </source>
</evidence>
<evidence type="ECO:0000259" key="7">
    <source>
        <dbReference type="Pfam" id="PF04377"/>
    </source>
</evidence>
<sequence length="587" mass="65441">MKASPTILCPYGYSHGTCGYCSPPGERSHKKESSKYGIIAKQLSPQYYQMLMDRGWRRSGNYVYHPDMARTCCPQYTIRLDAFNFKSNKKQKQVVNRFNRYLEQGIKPGEQMVVEGQKESGKGGKGKAGRGKANGSSRDVVSEVHAFEIGYGREGDALHRFETQIVPAKATEEVFKMYKTYQISVHHDKPEDVTMRGFDRFLCSGPLIVTPIKYEDEETGKKGVQEGRLPENYGPYHLLYKVDGELIAISVLDITPLGVSSVYCIWNPDWAWASLGKVTALYEVSLARCLGAAGAGKEFGGTGVKWVYMGYWVPDCQKMKYKSEYAPSYLLDPGTNVFHELTPDVETYLVNHPRGYFPFKDIEAEVKKSQAKKPDVPSVPKSPITVASNKVGPEGDEDSDEEGEPGHLPIPPPPGFANPAAISEKEVDEVLVLLSLRKSYFAEKQLFQISELEFIDRDYVRETIRQMLAAVGKEWIANEHDRVAGAAAEKGILFLGQVLCVPPSTGAIEQTNITWKIRHSRPLLVEVSVQDKGATGFDFNKEKPEERLCQPEEIIISKVSSLIEELTSRSAASTILLIGISRVFAPL</sequence>
<evidence type="ECO:0000313" key="9">
    <source>
        <dbReference type="Proteomes" id="UP001432216"/>
    </source>
</evidence>
<evidence type="ECO:0000259" key="6">
    <source>
        <dbReference type="Pfam" id="PF04376"/>
    </source>
</evidence>
<keyword evidence="9" id="KW-1185">Reference proteome</keyword>
<reference evidence="8 9" key="1">
    <citation type="submission" date="2024-01" db="EMBL/GenBank/DDBJ databases">
        <title>Comparative genomics of Cryptococcus and Kwoniella reveals pathogenesis evolution and contrasting modes of karyotype evolution via chromosome fusion or intercentromeric recombination.</title>
        <authorList>
            <person name="Coelho M.A."/>
            <person name="David-Palma M."/>
            <person name="Shea T."/>
            <person name="Bowers K."/>
            <person name="McGinley-Smith S."/>
            <person name="Mohammad A.W."/>
            <person name="Gnirke A."/>
            <person name="Yurkov A.M."/>
            <person name="Nowrousian M."/>
            <person name="Sun S."/>
            <person name="Cuomo C.A."/>
            <person name="Heitman J."/>
        </authorList>
    </citation>
    <scope>NUCLEOTIDE SEQUENCE [LARGE SCALE GENOMIC DNA]</scope>
    <source>
        <strain evidence="8 9">7685027</strain>
    </source>
</reference>
<feature type="domain" description="N-end aminoacyl transferase N-terminal" evidence="6">
    <location>
        <begin position="17"/>
        <end position="93"/>
    </location>
</feature>
<evidence type="ECO:0000256" key="3">
    <source>
        <dbReference type="ARBA" id="ARBA00022679"/>
    </source>
</evidence>
<dbReference type="EMBL" id="CP143806">
    <property type="protein sequence ID" value="WVO18823.1"/>
    <property type="molecule type" value="Genomic_DNA"/>
</dbReference>
<organism evidence="8 9">
    <name type="scientific">Cryptococcus decagattii</name>
    <dbReference type="NCBI Taxonomy" id="1859122"/>
    <lineage>
        <taxon>Eukaryota</taxon>
        <taxon>Fungi</taxon>
        <taxon>Dikarya</taxon>
        <taxon>Basidiomycota</taxon>
        <taxon>Agaricomycotina</taxon>
        <taxon>Tremellomycetes</taxon>
        <taxon>Tremellales</taxon>
        <taxon>Cryptococcaceae</taxon>
        <taxon>Cryptococcus</taxon>
        <taxon>Cryptococcus gattii species complex</taxon>
    </lineage>
</organism>
<dbReference type="InterPro" id="IPR030700">
    <property type="entry name" value="N-end_Aminoacyl_Trfase"/>
</dbReference>
<dbReference type="PANTHER" id="PTHR21367">
    <property type="entry name" value="ARGININE-TRNA-PROTEIN TRANSFERASE 1"/>
    <property type="match status" value="1"/>
</dbReference>
<evidence type="ECO:0000256" key="5">
    <source>
        <dbReference type="SAM" id="MobiDB-lite"/>
    </source>
</evidence>
<dbReference type="EC" id="2.3.2.8" evidence="2"/>
<proteinExistence type="inferred from homology"/>
<gene>
    <name evidence="8" type="ORF">IAS62_000095</name>
</gene>
<feature type="domain" description="N-end rule aminoacyl transferase C-terminal" evidence="7">
    <location>
        <begin position="173"/>
        <end position="332"/>
    </location>
</feature>
<feature type="region of interest" description="Disordered" evidence="5">
    <location>
        <begin position="370"/>
        <end position="419"/>
    </location>
</feature>
<dbReference type="Pfam" id="PF04377">
    <property type="entry name" value="ATE_C"/>
    <property type="match status" value="1"/>
</dbReference>
<dbReference type="RefSeq" id="XP_064718063.1">
    <property type="nucleotide sequence ID" value="XM_064861991.1"/>
</dbReference>
<name>A0ABZ2AJW1_9TREE</name>
<feature type="region of interest" description="Disordered" evidence="5">
    <location>
        <begin position="112"/>
        <end position="137"/>
    </location>
</feature>
<evidence type="ECO:0000256" key="4">
    <source>
        <dbReference type="ARBA" id="ARBA00023315"/>
    </source>
</evidence>
<keyword evidence="3" id="KW-0808">Transferase</keyword>
<dbReference type="Pfam" id="PF04376">
    <property type="entry name" value="ATE_N"/>
    <property type="match status" value="1"/>
</dbReference>
<feature type="compositionally biased region" description="Acidic residues" evidence="5">
    <location>
        <begin position="394"/>
        <end position="403"/>
    </location>
</feature>
<comment type="similarity">
    <text evidence="1">Belongs to the R-transferase family.</text>
</comment>
<dbReference type="InterPro" id="IPR007472">
    <property type="entry name" value="N-end_Aminoacyl_Trfase_C"/>
</dbReference>
<evidence type="ECO:0000313" key="8">
    <source>
        <dbReference type="EMBL" id="WVO18823.1"/>
    </source>
</evidence>
<dbReference type="InterPro" id="IPR007471">
    <property type="entry name" value="N-end_Aminoacyl_Trfase_N"/>
</dbReference>
<keyword evidence="4" id="KW-0012">Acyltransferase</keyword>
<protein>
    <recommendedName>
        <fullName evidence="2">arginyltransferase</fullName>
        <ecNumber evidence="2">2.3.2.8</ecNumber>
    </recommendedName>
</protein>
<evidence type="ECO:0000256" key="2">
    <source>
        <dbReference type="ARBA" id="ARBA00012025"/>
    </source>
</evidence>
<dbReference type="Proteomes" id="UP001432216">
    <property type="component" value="Chromosome 1"/>
</dbReference>
<dbReference type="PANTHER" id="PTHR21367:SF1">
    <property type="entry name" value="ARGINYL-TRNA--PROTEIN TRANSFERASE 1"/>
    <property type="match status" value="1"/>
</dbReference>